<dbReference type="InterPro" id="IPR019734">
    <property type="entry name" value="TPR_rpt"/>
</dbReference>
<dbReference type="EMBL" id="MWQO01000028">
    <property type="protein sequence ID" value="THD10417.1"/>
    <property type="molecule type" value="Genomic_DNA"/>
</dbReference>
<evidence type="ECO:0000256" key="2">
    <source>
        <dbReference type="PROSITE-ProRule" id="PRU00339"/>
    </source>
</evidence>
<dbReference type="Proteomes" id="UP000307749">
    <property type="component" value="Unassembled WGS sequence"/>
</dbReference>
<keyword evidence="1" id="KW-0808">Transferase</keyword>
<dbReference type="SUPFAM" id="SSF52540">
    <property type="entry name" value="P-loop containing nucleoside triphosphate hydrolases"/>
    <property type="match status" value="1"/>
</dbReference>
<dbReference type="InterPro" id="IPR011990">
    <property type="entry name" value="TPR-like_helical_dom_sf"/>
</dbReference>
<dbReference type="Gene3D" id="1.25.40.10">
    <property type="entry name" value="Tetratricopeptide repeat domain"/>
    <property type="match status" value="2"/>
</dbReference>
<dbReference type="AlphaFoldDB" id="A0A4S3KN91"/>
<sequence length="582" mass="64040">MNSRWRPMRARWPRAGPAGRRTAAWPVFICGAWSSTHAAITRDGVMDSDALLARFRGDNQRLGTGAAYDNLLRALLAATPGANDWTVLVQGLLQQLAAGAGIALAEQGLQRHPGQLELRYLLGNGLRLVGERHAAERELRAVLAVQPTHAGAAASLAHLLRGEGRLQAAAQLALDSLPALPSPAQLREALAFVRECDDARGALELAQRMLRQTPEDGKVHAAAGELALELGRFEQARVHLRRALALQPHYAPGWLRLAAAHRFRQRDEADARLIEQTACGSDPSSEVGIAARFAWAKVLADVDAFDQAASQLRAANAAMRPRVEWSARGFDAYVQRQIDQPAPEVQAQRLGFTPVLIVGLPRTGTTLVAHLLARHPEVRNRGELNWLAQLALQVETGGRQAMQMRESTTLYAAQLRRDDAPARVIVDKNPLNFRHLGMAAALLPGLRVIHCQRAARATALSIYRQMFAHMDNGYAYDFADIAAFARGEARLMRHWRATLPVPFYALDYARLVSDTEVVLAELHAFLDLPEADVGTVPAVPASIRTASVWQARQKVHRDALEAWQRWVPHLPELLDTIPESWT</sequence>
<keyword evidence="4" id="KW-1185">Reference proteome</keyword>
<keyword evidence="2" id="KW-0802">TPR repeat</keyword>
<gene>
    <name evidence="3" type="ORF">B1806_08610</name>
</gene>
<feature type="repeat" description="TPR" evidence="2">
    <location>
        <begin position="217"/>
        <end position="250"/>
    </location>
</feature>
<dbReference type="Gene3D" id="3.40.50.300">
    <property type="entry name" value="P-loop containing nucleotide triphosphate hydrolases"/>
    <property type="match status" value="1"/>
</dbReference>
<accession>A0A4S3KN91</accession>
<dbReference type="PROSITE" id="PS50005">
    <property type="entry name" value="TPR"/>
    <property type="match status" value="1"/>
</dbReference>
<dbReference type="GO" id="GO:0008476">
    <property type="term" value="F:protein-tyrosine sulfotransferase activity"/>
    <property type="evidence" value="ECO:0007669"/>
    <property type="project" value="InterPro"/>
</dbReference>
<evidence type="ECO:0000256" key="1">
    <source>
        <dbReference type="ARBA" id="ARBA00022679"/>
    </source>
</evidence>
<comment type="caution">
    <text evidence="3">The sequence shown here is derived from an EMBL/GenBank/DDBJ whole genome shotgun (WGS) entry which is preliminary data.</text>
</comment>
<reference evidence="3 4" key="1">
    <citation type="submission" date="2017-02" db="EMBL/GenBank/DDBJ databases">
        <title>Whole genome sequencing of Metallibacterium scheffleri DSM 24874 (T).</title>
        <authorList>
            <person name="Kumar S."/>
            <person name="Patil P."/>
            <person name="Patil P.B."/>
        </authorList>
    </citation>
    <scope>NUCLEOTIDE SEQUENCE [LARGE SCALE GENOMIC DNA]</scope>
    <source>
        <strain evidence="3 4">DSM 24874</strain>
    </source>
</reference>
<dbReference type="PANTHER" id="PTHR12788">
    <property type="entry name" value="PROTEIN-TYROSINE SULFOTRANSFERASE 2"/>
    <property type="match status" value="1"/>
</dbReference>
<protein>
    <submittedName>
        <fullName evidence="3">Uncharacterized protein</fullName>
    </submittedName>
</protein>
<name>A0A4S3KN91_9GAMM</name>
<organism evidence="3 4">
    <name type="scientific">Metallibacterium scheffleri</name>
    <dbReference type="NCBI Taxonomy" id="993689"/>
    <lineage>
        <taxon>Bacteria</taxon>
        <taxon>Pseudomonadati</taxon>
        <taxon>Pseudomonadota</taxon>
        <taxon>Gammaproteobacteria</taxon>
        <taxon>Lysobacterales</taxon>
        <taxon>Rhodanobacteraceae</taxon>
        <taxon>Metallibacterium</taxon>
    </lineage>
</organism>
<dbReference type="STRING" id="993689.GCA_002077135_01879"/>
<proteinExistence type="predicted"/>
<dbReference type="Pfam" id="PF13469">
    <property type="entry name" value="Sulfotransfer_3"/>
    <property type="match status" value="1"/>
</dbReference>
<evidence type="ECO:0000313" key="3">
    <source>
        <dbReference type="EMBL" id="THD10417.1"/>
    </source>
</evidence>
<dbReference type="PANTHER" id="PTHR12788:SF10">
    <property type="entry name" value="PROTEIN-TYROSINE SULFOTRANSFERASE"/>
    <property type="match status" value="1"/>
</dbReference>
<dbReference type="SMART" id="SM00028">
    <property type="entry name" value="TPR"/>
    <property type="match status" value="2"/>
</dbReference>
<dbReference type="InterPro" id="IPR026634">
    <property type="entry name" value="TPST-like"/>
</dbReference>
<evidence type="ECO:0000313" key="4">
    <source>
        <dbReference type="Proteomes" id="UP000307749"/>
    </source>
</evidence>
<dbReference type="InterPro" id="IPR027417">
    <property type="entry name" value="P-loop_NTPase"/>
</dbReference>
<dbReference type="SUPFAM" id="SSF48452">
    <property type="entry name" value="TPR-like"/>
    <property type="match status" value="1"/>
</dbReference>